<accession>A0A818S0L5</accession>
<organism evidence="2 3">
    <name type="scientific">Rotaria sordida</name>
    <dbReference type="NCBI Taxonomy" id="392033"/>
    <lineage>
        <taxon>Eukaryota</taxon>
        <taxon>Metazoa</taxon>
        <taxon>Spiralia</taxon>
        <taxon>Gnathifera</taxon>
        <taxon>Rotifera</taxon>
        <taxon>Eurotatoria</taxon>
        <taxon>Bdelloidea</taxon>
        <taxon>Philodinida</taxon>
        <taxon>Philodinidae</taxon>
        <taxon>Rotaria</taxon>
    </lineage>
</organism>
<dbReference type="EMBL" id="CAJOBE010000561">
    <property type="protein sequence ID" value="CAF3659535.1"/>
    <property type="molecule type" value="Genomic_DNA"/>
</dbReference>
<evidence type="ECO:0000313" key="2">
    <source>
        <dbReference type="EMBL" id="CAF3659535.1"/>
    </source>
</evidence>
<comment type="caution">
    <text evidence="2">The sequence shown here is derived from an EMBL/GenBank/DDBJ whole genome shotgun (WGS) entry which is preliminary data.</text>
</comment>
<name>A0A818S0L5_9BILA</name>
<gene>
    <name evidence="2" type="ORF">FNK824_LOCUS6467</name>
</gene>
<feature type="transmembrane region" description="Helical" evidence="1">
    <location>
        <begin position="12"/>
        <end position="30"/>
    </location>
</feature>
<protein>
    <submittedName>
        <fullName evidence="2">Uncharacterized protein</fullName>
    </submittedName>
</protein>
<dbReference type="AlphaFoldDB" id="A0A818S0L5"/>
<sequence>MSLSSPIEHSAFYVGWYWIINFYNLFLWNIKIITNYVRNRILFRDKSYAFDTYSANMSVRDQVHDDTCVEWTFNSEIDNCVLSDRDNKIIYKADQYE</sequence>
<evidence type="ECO:0000256" key="1">
    <source>
        <dbReference type="SAM" id="Phobius"/>
    </source>
</evidence>
<dbReference type="Proteomes" id="UP000663874">
    <property type="component" value="Unassembled WGS sequence"/>
</dbReference>
<keyword evidence="1" id="KW-0472">Membrane</keyword>
<evidence type="ECO:0000313" key="3">
    <source>
        <dbReference type="Proteomes" id="UP000663874"/>
    </source>
</evidence>
<proteinExistence type="predicted"/>
<reference evidence="2" key="1">
    <citation type="submission" date="2021-02" db="EMBL/GenBank/DDBJ databases">
        <authorList>
            <person name="Nowell W R."/>
        </authorList>
    </citation>
    <scope>NUCLEOTIDE SEQUENCE</scope>
</reference>
<keyword evidence="1" id="KW-1133">Transmembrane helix</keyword>
<keyword evidence="1" id="KW-0812">Transmembrane</keyword>